<comment type="caution">
    <text evidence="2">The sequence shown here is derived from an EMBL/GenBank/DDBJ whole genome shotgun (WGS) entry which is preliminary data.</text>
</comment>
<dbReference type="InterPro" id="IPR050276">
    <property type="entry name" value="MshD_Acetyltransferase"/>
</dbReference>
<dbReference type="SUPFAM" id="SSF55729">
    <property type="entry name" value="Acyl-CoA N-acyltransferases (Nat)"/>
    <property type="match status" value="2"/>
</dbReference>
<dbReference type="PROSITE" id="PS51186">
    <property type="entry name" value="GNAT"/>
    <property type="match status" value="2"/>
</dbReference>
<dbReference type="Pfam" id="PF00583">
    <property type="entry name" value="Acetyltransf_1"/>
    <property type="match status" value="2"/>
</dbReference>
<gene>
    <name evidence="2" type="ORF">AAFC00_002410</name>
</gene>
<reference evidence="2 3" key="1">
    <citation type="submission" date="2024-07" db="EMBL/GenBank/DDBJ databases">
        <title>Draft sequence of the Neodothiora populina.</title>
        <authorList>
            <person name="Drown D.D."/>
            <person name="Schuette U.S."/>
            <person name="Buechlein A.B."/>
            <person name="Rusch D.R."/>
            <person name="Winton L.W."/>
            <person name="Adams G.A."/>
        </authorList>
    </citation>
    <scope>NUCLEOTIDE SEQUENCE [LARGE SCALE GENOMIC DNA]</scope>
    <source>
        <strain evidence="2 3">CPC 39397</strain>
    </source>
</reference>
<dbReference type="RefSeq" id="XP_069198229.1">
    <property type="nucleotide sequence ID" value="XM_069348014.1"/>
</dbReference>
<accession>A0ABR3P707</accession>
<evidence type="ECO:0000313" key="3">
    <source>
        <dbReference type="Proteomes" id="UP001562354"/>
    </source>
</evidence>
<organism evidence="2 3">
    <name type="scientific">Neodothiora populina</name>
    <dbReference type="NCBI Taxonomy" id="2781224"/>
    <lineage>
        <taxon>Eukaryota</taxon>
        <taxon>Fungi</taxon>
        <taxon>Dikarya</taxon>
        <taxon>Ascomycota</taxon>
        <taxon>Pezizomycotina</taxon>
        <taxon>Dothideomycetes</taxon>
        <taxon>Dothideomycetidae</taxon>
        <taxon>Dothideales</taxon>
        <taxon>Dothioraceae</taxon>
        <taxon>Neodothiora</taxon>
    </lineage>
</organism>
<proteinExistence type="predicted"/>
<dbReference type="EMBL" id="JBFMKM010000012">
    <property type="protein sequence ID" value="KAL1301953.1"/>
    <property type="molecule type" value="Genomic_DNA"/>
</dbReference>
<dbReference type="CDD" id="cd04301">
    <property type="entry name" value="NAT_SF"/>
    <property type="match status" value="2"/>
</dbReference>
<dbReference type="PANTHER" id="PTHR43617">
    <property type="entry name" value="L-AMINO ACID N-ACETYLTRANSFERASE"/>
    <property type="match status" value="1"/>
</dbReference>
<dbReference type="InterPro" id="IPR016181">
    <property type="entry name" value="Acyl_CoA_acyltransferase"/>
</dbReference>
<protein>
    <recommendedName>
        <fullName evidence="1">N-acetyltransferase domain-containing protein</fullName>
    </recommendedName>
</protein>
<dbReference type="InterPro" id="IPR000182">
    <property type="entry name" value="GNAT_dom"/>
</dbReference>
<keyword evidence="3" id="KW-1185">Reference proteome</keyword>
<sequence>MAVEILPFGSEQQFQSVAQLWNSLLPGYQVPAAHLRSLLQDKRGSHYVACSCTCKTLTARVCTSNCPVIGFVGTYVDESTFDQDEQKGHIAVSLVDAGFQNKGVGTQLLNHACDTLLRTHGCNTIVLGSVFPRFWPGVPTDIPSKDQAFFKKTLQRHALLQLSDACPCRDLYIELDDYTVPAAVMRRVAEAGINFTPLDVKDAEQCIRKQRQNFKNDGWVAAYEELVSKGHSQQIMVAYNSDRQQVGWTLMVEADLPVWDTLAFPHLLGHKTGLIACVGVDADARGAGIGLALVGSALKDLQRRGARHVFVDWVVLHGWYEKLGFMTWREYQTLTWRVVDAAT</sequence>
<dbReference type="GeneID" id="95976112"/>
<dbReference type="Gene3D" id="3.40.630.30">
    <property type="match status" value="2"/>
</dbReference>
<dbReference type="PANTHER" id="PTHR43617:SF2">
    <property type="entry name" value="UPF0039 PROTEIN SLL0451"/>
    <property type="match status" value="1"/>
</dbReference>
<feature type="domain" description="N-acetyltransferase" evidence="1">
    <location>
        <begin position="193"/>
        <end position="343"/>
    </location>
</feature>
<evidence type="ECO:0000259" key="1">
    <source>
        <dbReference type="PROSITE" id="PS51186"/>
    </source>
</evidence>
<evidence type="ECO:0000313" key="2">
    <source>
        <dbReference type="EMBL" id="KAL1301953.1"/>
    </source>
</evidence>
<name>A0ABR3P707_9PEZI</name>
<feature type="domain" description="N-acetyltransferase" evidence="1">
    <location>
        <begin position="3"/>
        <end position="178"/>
    </location>
</feature>
<dbReference type="Proteomes" id="UP001562354">
    <property type="component" value="Unassembled WGS sequence"/>
</dbReference>